<evidence type="ECO:0000259" key="1">
    <source>
        <dbReference type="Pfam" id="PF13466"/>
    </source>
</evidence>
<feature type="domain" description="MlaB-like STAS" evidence="1">
    <location>
        <begin position="17"/>
        <end position="91"/>
    </location>
</feature>
<name>A0ABP5QXV2_9ACTN</name>
<organism evidence="2 3">
    <name type="scientific">Kitasatospora cystarginea</name>
    <dbReference type="NCBI Taxonomy" id="58350"/>
    <lineage>
        <taxon>Bacteria</taxon>
        <taxon>Bacillati</taxon>
        <taxon>Actinomycetota</taxon>
        <taxon>Actinomycetes</taxon>
        <taxon>Kitasatosporales</taxon>
        <taxon>Streptomycetaceae</taxon>
        <taxon>Kitasatospora</taxon>
    </lineage>
</organism>
<protein>
    <recommendedName>
        <fullName evidence="1">MlaB-like STAS domain-containing protein</fullName>
    </recommendedName>
</protein>
<accession>A0ABP5QXV2</accession>
<proteinExistence type="predicted"/>
<dbReference type="InterPro" id="IPR058548">
    <property type="entry name" value="MlaB-like_STAS"/>
</dbReference>
<dbReference type="EMBL" id="BAAATR010000011">
    <property type="protein sequence ID" value="GAA2246515.1"/>
    <property type="molecule type" value="Genomic_DNA"/>
</dbReference>
<dbReference type="Gene3D" id="3.30.750.24">
    <property type="entry name" value="STAS domain"/>
    <property type="match status" value="1"/>
</dbReference>
<gene>
    <name evidence="2" type="ORF">GCM10010430_30710</name>
</gene>
<evidence type="ECO:0000313" key="2">
    <source>
        <dbReference type="EMBL" id="GAA2246515.1"/>
    </source>
</evidence>
<keyword evidence="3" id="KW-1185">Reference proteome</keyword>
<dbReference type="InterPro" id="IPR036513">
    <property type="entry name" value="STAS_dom_sf"/>
</dbReference>
<dbReference type="RefSeq" id="WP_344636917.1">
    <property type="nucleotide sequence ID" value="NZ_BAAATR010000011.1"/>
</dbReference>
<dbReference type="Proteomes" id="UP001500305">
    <property type="component" value="Unassembled WGS sequence"/>
</dbReference>
<sequence length="98" mass="10606">METEETQVLVLVARPGAADWDRLYGQLRESRADGPRVVECDVSAFDPADGGALVVVGGLARLQLTARRGGREIRLRGAGRELLELLELTGLGEQLPPR</sequence>
<comment type="caution">
    <text evidence="2">The sequence shown here is derived from an EMBL/GenBank/DDBJ whole genome shotgun (WGS) entry which is preliminary data.</text>
</comment>
<dbReference type="SUPFAM" id="SSF52091">
    <property type="entry name" value="SpoIIaa-like"/>
    <property type="match status" value="1"/>
</dbReference>
<dbReference type="Pfam" id="PF13466">
    <property type="entry name" value="STAS_2"/>
    <property type="match status" value="1"/>
</dbReference>
<reference evidence="3" key="1">
    <citation type="journal article" date="2019" name="Int. J. Syst. Evol. Microbiol.">
        <title>The Global Catalogue of Microorganisms (GCM) 10K type strain sequencing project: providing services to taxonomists for standard genome sequencing and annotation.</title>
        <authorList>
            <consortium name="The Broad Institute Genomics Platform"/>
            <consortium name="The Broad Institute Genome Sequencing Center for Infectious Disease"/>
            <person name="Wu L."/>
            <person name="Ma J."/>
        </authorList>
    </citation>
    <scope>NUCLEOTIDE SEQUENCE [LARGE SCALE GENOMIC DNA]</scope>
    <source>
        <strain evidence="3">JCM 7356</strain>
    </source>
</reference>
<evidence type="ECO:0000313" key="3">
    <source>
        <dbReference type="Proteomes" id="UP001500305"/>
    </source>
</evidence>